<sequence>MDLTTRLLLQNRAWADEMTSRDPAFFENLVSGQQPRALWIGCADSRVPAERITNALPGELFVHRSVANLVRPDDTNIMSALQYAIDVLRVPAIIVCGHEGCGGVRAALLQSRERVGEPGEGDYLGRHIRPLRSLYRRRVQEIEAGESLPDAEQDLSSRVDRFVALNVAEQVHVLSATAPVRQAWERSQPLALLGWVYALRDGRLRQVIALDAESRHWAEAA</sequence>
<evidence type="ECO:0000256" key="8">
    <source>
        <dbReference type="RuleBase" id="RU003956"/>
    </source>
</evidence>
<dbReference type="SUPFAM" id="SSF53056">
    <property type="entry name" value="beta-carbonic anhydrase, cab"/>
    <property type="match status" value="1"/>
</dbReference>
<feature type="binding site" evidence="7">
    <location>
        <position position="44"/>
    </location>
    <ligand>
        <name>Zn(2+)</name>
        <dbReference type="ChEBI" id="CHEBI:29105"/>
    </ligand>
</feature>
<protein>
    <recommendedName>
        <fullName evidence="2 8">Carbonic anhydrase</fullName>
        <ecNumber evidence="2 8">4.2.1.1</ecNumber>
    </recommendedName>
    <alternativeName>
        <fullName evidence="8">Carbonate dehydratase</fullName>
    </alternativeName>
</protein>
<evidence type="ECO:0000313" key="10">
    <source>
        <dbReference type="Proteomes" id="UP000199317"/>
    </source>
</evidence>
<dbReference type="EC" id="4.2.1.1" evidence="2 8"/>
<evidence type="ECO:0000256" key="1">
    <source>
        <dbReference type="ARBA" id="ARBA00006217"/>
    </source>
</evidence>
<reference evidence="10" key="1">
    <citation type="submission" date="2016-10" db="EMBL/GenBank/DDBJ databases">
        <authorList>
            <person name="Varghese N."/>
            <person name="Submissions S."/>
        </authorList>
    </citation>
    <scope>NUCLEOTIDE SEQUENCE [LARGE SCALE GENOMIC DNA]</scope>
    <source>
        <strain evidence="10">DSM 17101</strain>
    </source>
</reference>
<comment type="catalytic activity">
    <reaction evidence="6 8">
        <text>hydrogencarbonate + H(+) = CO2 + H2O</text>
        <dbReference type="Rhea" id="RHEA:10748"/>
        <dbReference type="ChEBI" id="CHEBI:15377"/>
        <dbReference type="ChEBI" id="CHEBI:15378"/>
        <dbReference type="ChEBI" id="CHEBI:16526"/>
        <dbReference type="ChEBI" id="CHEBI:17544"/>
        <dbReference type="EC" id="4.2.1.1"/>
    </reaction>
</comment>
<evidence type="ECO:0000256" key="4">
    <source>
        <dbReference type="ARBA" id="ARBA00022833"/>
    </source>
</evidence>
<dbReference type="GO" id="GO:0004089">
    <property type="term" value="F:carbonate dehydratase activity"/>
    <property type="evidence" value="ECO:0007669"/>
    <property type="project" value="UniProtKB-UniRule"/>
</dbReference>
<dbReference type="Proteomes" id="UP000199317">
    <property type="component" value="Unassembled WGS sequence"/>
</dbReference>
<feature type="binding site" evidence="7">
    <location>
        <position position="101"/>
    </location>
    <ligand>
        <name>Zn(2+)</name>
        <dbReference type="ChEBI" id="CHEBI:29105"/>
    </ligand>
</feature>
<dbReference type="GO" id="GO:0015976">
    <property type="term" value="P:carbon utilization"/>
    <property type="evidence" value="ECO:0007669"/>
    <property type="project" value="InterPro"/>
</dbReference>
<evidence type="ECO:0000256" key="7">
    <source>
        <dbReference type="PIRSR" id="PIRSR601765-1"/>
    </source>
</evidence>
<evidence type="ECO:0000256" key="2">
    <source>
        <dbReference type="ARBA" id="ARBA00012925"/>
    </source>
</evidence>
<evidence type="ECO:0000256" key="5">
    <source>
        <dbReference type="ARBA" id="ARBA00023239"/>
    </source>
</evidence>
<keyword evidence="10" id="KW-1185">Reference proteome</keyword>
<dbReference type="EMBL" id="FNJL01000024">
    <property type="protein sequence ID" value="SDP74561.1"/>
    <property type="molecule type" value="Genomic_DNA"/>
</dbReference>
<keyword evidence="3 7" id="KW-0479">Metal-binding</keyword>
<keyword evidence="5 8" id="KW-0456">Lyase</keyword>
<dbReference type="CDD" id="cd00883">
    <property type="entry name" value="beta_CA_cladeA"/>
    <property type="match status" value="1"/>
</dbReference>
<dbReference type="GO" id="GO:0071244">
    <property type="term" value="P:cellular response to carbon dioxide"/>
    <property type="evidence" value="ECO:0007669"/>
    <property type="project" value="TreeGrafter"/>
</dbReference>
<dbReference type="GO" id="GO:0008270">
    <property type="term" value="F:zinc ion binding"/>
    <property type="evidence" value="ECO:0007669"/>
    <property type="project" value="UniProtKB-UniRule"/>
</dbReference>
<dbReference type="Gene3D" id="3.40.1050.10">
    <property type="entry name" value="Carbonic anhydrase"/>
    <property type="match status" value="1"/>
</dbReference>
<dbReference type="InterPro" id="IPR036874">
    <property type="entry name" value="Carbonic_anhydrase_sf"/>
</dbReference>
<comment type="function">
    <text evidence="8">Reversible hydration of carbon dioxide.</text>
</comment>
<proteinExistence type="inferred from homology"/>
<dbReference type="SMART" id="SM00947">
    <property type="entry name" value="Pro_CA"/>
    <property type="match status" value="1"/>
</dbReference>
<evidence type="ECO:0000256" key="3">
    <source>
        <dbReference type="ARBA" id="ARBA00022723"/>
    </source>
</evidence>
<dbReference type="PANTHER" id="PTHR11002">
    <property type="entry name" value="CARBONIC ANHYDRASE"/>
    <property type="match status" value="1"/>
</dbReference>
<gene>
    <name evidence="9" type="ORF">SAMN04489708_12414</name>
</gene>
<dbReference type="PROSITE" id="PS00704">
    <property type="entry name" value="PROK_CO2_ANHYDRASE_1"/>
    <property type="match status" value="1"/>
</dbReference>
<evidence type="ECO:0000256" key="6">
    <source>
        <dbReference type="ARBA" id="ARBA00048348"/>
    </source>
</evidence>
<organism evidence="9 10">
    <name type="scientific">Paracidovorax cattleyae</name>
    <dbReference type="NCBI Taxonomy" id="80868"/>
    <lineage>
        <taxon>Bacteria</taxon>
        <taxon>Pseudomonadati</taxon>
        <taxon>Pseudomonadota</taxon>
        <taxon>Betaproteobacteria</taxon>
        <taxon>Burkholderiales</taxon>
        <taxon>Comamonadaceae</taxon>
        <taxon>Paracidovorax</taxon>
    </lineage>
</organism>
<dbReference type="PROSITE" id="PS00705">
    <property type="entry name" value="PROK_CO2_ANHYDRASE_2"/>
    <property type="match status" value="1"/>
</dbReference>
<accession>A0A1H0V841</accession>
<dbReference type="GO" id="GO:0034599">
    <property type="term" value="P:cellular response to oxidative stress"/>
    <property type="evidence" value="ECO:0007669"/>
    <property type="project" value="TreeGrafter"/>
</dbReference>
<dbReference type="OrthoDB" id="9797527at2"/>
<dbReference type="InterPro" id="IPR001765">
    <property type="entry name" value="Carbonic_anhydrase"/>
</dbReference>
<evidence type="ECO:0000313" key="9">
    <source>
        <dbReference type="EMBL" id="SDP74561.1"/>
    </source>
</evidence>
<dbReference type="PANTHER" id="PTHR11002:SF76">
    <property type="entry name" value="CARBONIC ANHYDRASE"/>
    <property type="match status" value="1"/>
</dbReference>
<dbReference type="InterPro" id="IPR015892">
    <property type="entry name" value="Carbonic_anhydrase_CS"/>
</dbReference>
<name>A0A1H0V841_9BURK</name>
<dbReference type="AlphaFoldDB" id="A0A1H0V841"/>
<comment type="similarity">
    <text evidence="1 8">Belongs to the beta-class carbonic anhydrase family.</text>
</comment>
<feature type="binding site" evidence="7">
    <location>
        <position position="42"/>
    </location>
    <ligand>
        <name>Zn(2+)</name>
        <dbReference type="ChEBI" id="CHEBI:29105"/>
    </ligand>
</feature>
<comment type="cofactor">
    <cofactor evidence="7">
        <name>Zn(2+)</name>
        <dbReference type="ChEBI" id="CHEBI:29105"/>
    </cofactor>
    <text evidence="7">Binds 1 zinc ion per subunit.</text>
</comment>
<keyword evidence="4 7" id="KW-0862">Zinc</keyword>
<dbReference type="Pfam" id="PF00484">
    <property type="entry name" value="Pro_CA"/>
    <property type="match status" value="1"/>
</dbReference>
<feature type="binding site" evidence="7">
    <location>
        <position position="98"/>
    </location>
    <ligand>
        <name>Zn(2+)</name>
        <dbReference type="ChEBI" id="CHEBI:29105"/>
    </ligand>
</feature>
<dbReference type="RefSeq" id="WP_092836886.1">
    <property type="nucleotide sequence ID" value="NZ_CP028290.1"/>
</dbReference>